<dbReference type="EMBL" id="BLXT01006199">
    <property type="protein sequence ID" value="GFO29773.1"/>
    <property type="molecule type" value="Genomic_DNA"/>
</dbReference>
<protein>
    <submittedName>
        <fullName evidence="1">Uncharacterized protein</fullName>
    </submittedName>
</protein>
<evidence type="ECO:0000313" key="2">
    <source>
        <dbReference type="Proteomes" id="UP000735302"/>
    </source>
</evidence>
<gene>
    <name evidence="1" type="ORF">PoB_005627800</name>
</gene>
<keyword evidence="2" id="KW-1185">Reference proteome</keyword>
<name>A0AAV4CFL7_9GAST</name>
<proteinExistence type="predicted"/>
<accession>A0AAV4CFL7</accession>
<reference evidence="1 2" key="1">
    <citation type="journal article" date="2021" name="Elife">
        <title>Chloroplast acquisition without the gene transfer in kleptoplastic sea slugs, Plakobranchus ocellatus.</title>
        <authorList>
            <person name="Maeda T."/>
            <person name="Takahashi S."/>
            <person name="Yoshida T."/>
            <person name="Shimamura S."/>
            <person name="Takaki Y."/>
            <person name="Nagai Y."/>
            <person name="Toyoda A."/>
            <person name="Suzuki Y."/>
            <person name="Arimoto A."/>
            <person name="Ishii H."/>
            <person name="Satoh N."/>
            <person name="Nishiyama T."/>
            <person name="Hasebe M."/>
            <person name="Maruyama T."/>
            <person name="Minagawa J."/>
            <person name="Obokata J."/>
            <person name="Shigenobu S."/>
        </authorList>
    </citation>
    <scope>NUCLEOTIDE SEQUENCE [LARGE SCALE GENOMIC DNA]</scope>
</reference>
<dbReference type="AlphaFoldDB" id="A0AAV4CFL7"/>
<dbReference type="Proteomes" id="UP000735302">
    <property type="component" value="Unassembled WGS sequence"/>
</dbReference>
<comment type="caution">
    <text evidence="1">The sequence shown here is derived from an EMBL/GenBank/DDBJ whole genome shotgun (WGS) entry which is preliminary data.</text>
</comment>
<evidence type="ECO:0000313" key="1">
    <source>
        <dbReference type="EMBL" id="GFO29773.1"/>
    </source>
</evidence>
<sequence length="108" mass="12520">MIKVSPMCYLNRRCGVHTRPSIADYKPSPSKSLSSSRTVVHLVQKLTTKEKSRGSNPRPDNYSLVLVCPPSTKWVQGLLKRREKLWQTTLRMPYAKNNQAYYSWFPYA</sequence>
<organism evidence="1 2">
    <name type="scientific">Plakobranchus ocellatus</name>
    <dbReference type="NCBI Taxonomy" id="259542"/>
    <lineage>
        <taxon>Eukaryota</taxon>
        <taxon>Metazoa</taxon>
        <taxon>Spiralia</taxon>
        <taxon>Lophotrochozoa</taxon>
        <taxon>Mollusca</taxon>
        <taxon>Gastropoda</taxon>
        <taxon>Heterobranchia</taxon>
        <taxon>Euthyneura</taxon>
        <taxon>Panpulmonata</taxon>
        <taxon>Sacoglossa</taxon>
        <taxon>Placobranchoidea</taxon>
        <taxon>Plakobranchidae</taxon>
        <taxon>Plakobranchus</taxon>
    </lineage>
</organism>